<feature type="compositionally biased region" description="Basic residues" evidence="1">
    <location>
        <begin position="114"/>
        <end position="138"/>
    </location>
</feature>
<dbReference type="AlphaFoldDB" id="A0AAD6BLH1"/>
<dbReference type="SUPFAM" id="SSF53955">
    <property type="entry name" value="Lysozyme-like"/>
    <property type="match status" value="1"/>
</dbReference>
<name>A0AAD6BLH1_9TELE</name>
<sequence>MEQRSGLKTDLVKVLGKRPTLIVKPTLIPIIPEVDATRPELVTPIIDEGAAITKPMELVSETDQERAKRDADSSEENLSLEDLLEELREGEDEGDDDSSEEEDDDSSEEDRNSNGRHRGRGKRSPGHGKRHRKHRKIEKPKSVGLYGIFQFTDRIHCDSGHNLSKNVCQTNCT</sequence>
<evidence type="ECO:0000313" key="3">
    <source>
        <dbReference type="Proteomes" id="UP001219934"/>
    </source>
</evidence>
<accession>A0AAD6BLH1</accession>
<dbReference type="InterPro" id="IPR023346">
    <property type="entry name" value="Lysozyme-like_dom_sf"/>
</dbReference>
<protein>
    <submittedName>
        <fullName evidence="2">Uncharacterized protein</fullName>
    </submittedName>
</protein>
<keyword evidence="3" id="KW-1185">Reference proteome</keyword>
<feature type="compositionally biased region" description="Basic and acidic residues" evidence="1">
    <location>
        <begin position="63"/>
        <end position="72"/>
    </location>
</feature>
<dbReference type="Gene3D" id="1.10.530.10">
    <property type="match status" value="1"/>
</dbReference>
<comment type="caution">
    <text evidence="2">The sequence shown here is derived from an EMBL/GenBank/DDBJ whole genome shotgun (WGS) entry which is preliminary data.</text>
</comment>
<gene>
    <name evidence="2" type="ORF">JOQ06_013464</name>
</gene>
<dbReference type="EMBL" id="JAPTMU010000004">
    <property type="protein sequence ID" value="KAJ4944925.1"/>
    <property type="molecule type" value="Genomic_DNA"/>
</dbReference>
<evidence type="ECO:0000313" key="2">
    <source>
        <dbReference type="EMBL" id="KAJ4944925.1"/>
    </source>
</evidence>
<organism evidence="2 3">
    <name type="scientific">Pogonophryne albipinna</name>
    <dbReference type="NCBI Taxonomy" id="1090488"/>
    <lineage>
        <taxon>Eukaryota</taxon>
        <taxon>Metazoa</taxon>
        <taxon>Chordata</taxon>
        <taxon>Craniata</taxon>
        <taxon>Vertebrata</taxon>
        <taxon>Euteleostomi</taxon>
        <taxon>Actinopterygii</taxon>
        <taxon>Neopterygii</taxon>
        <taxon>Teleostei</taxon>
        <taxon>Neoteleostei</taxon>
        <taxon>Acanthomorphata</taxon>
        <taxon>Eupercaria</taxon>
        <taxon>Perciformes</taxon>
        <taxon>Notothenioidei</taxon>
        <taxon>Pogonophryne</taxon>
    </lineage>
</organism>
<dbReference type="Proteomes" id="UP001219934">
    <property type="component" value="Unassembled WGS sequence"/>
</dbReference>
<proteinExistence type="predicted"/>
<evidence type="ECO:0000256" key="1">
    <source>
        <dbReference type="SAM" id="MobiDB-lite"/>
    </source>
</evidence>
<feature type="compositionally biased region" description="Acidic residues" evidence="1">
    <location>
        <begin position="73"/>
        <end position="108"/>
    </location>
</feature>
<feature type="region of interest" description="Disordered" evidence="1">
    <location>
        <begin position="53"/>
        <end position="141"/>
    </location>
</feature>
<feature type="non-terminal residue" evidence="2">
    <location>
        <position position="173"/>
    </location>
</feature>
<reference evidence="2" key="1">
    <citation type="submission" date="2022-11" db="EMBL/GenBank/DDBJ databases">
        <title>Chromosome-level genome of Pogonophryne albipinna.</title>
        <authorList>
            <person name="Jo E."/>
        </authorList>
    </citation>
    <scope>NUCLEOTIDE SEQUENCE</scope>
    <source>
        <strain evidence="2">SGF0006</strain>
        <tissue evidence="2">Muscle</tissue>
    </source>
</reference>